<sequence length="358" mass="39779">MAKRTRGTTAPPVQDGHGGLKINRSVFLDALTKVKPGLANKEIVEQSIHFILDNDRIWTYNDQLAISHAIKTGITGAVKASEFHALISKIDGDDIWFEQQEGQILIEAEQDSATVNVDPDIKSQGITVPGINSRQWKPLPGNFVDAVRACLFSVSKSLDRPALNCLWVDQDMIISTDRYRASQHVLDAQIEQPFMLPFIAAKEIGNYNPYKVCVEDRWIHFVNKEKTFFSCRVTDGEYPVETAMAIFDAKGKKLTLPDNLDAAIDFADSILVEDFAIDKFVTLTIEPGLITCSGLSSIGQANRRIKGENGYKGARIQVDVNPAFLKEIIGRLDTVVIADRLLFEGEGFKHVLCLVDDE</sequence>
<dbReference type="GO" id="GO:0009360">
    <property type="term" value="C:DNA polymerase III complex"/>
    <property type="evidence" value="ECO:0007669"/>
    <property type="project" value="InterPro"/>
</dbReference>
<dbReference type="GO" id="GO:0006260">
    <property type="term" value="P:DNA replication"/>
    <property type="evidence" value="ECO:0007669"/>
    <property type="project" value="InterPro"/>
</dbReference>
<dbReference type="GO" id="GO:0003677">
    <property type="term" value="F:DNA binding"/>
    <property type="evidence" value="ECO:0007669"/>
    <property type="project" value="InterPro"/>
</dbReference>
<dbReference type="Gene3D" id="3.10.150.10">
    <property type="entry name" value="DNA Polymerase III, subunit A, domain 2"/>
    <property type="match status" value="1"/>
</dbReference>
<organism evidence="1">
    <name type="scientific">marine sediment metagenome</name>
    <dbReference type="NCBI Taxonomy" id="412755"/>
    <lineage>
        <taxon>unclassified sequences</taxon>
        <taxon>metagenomes</taxon>
        <taxon>ecological metagenomes</taxon>
    </lineage>
</organism>
<comment type="caution">
    <text evidence="1">The sequence shown here is derived from an EMBL/GenBank/DDBJ whole genome shotgun (WGS) entry which is preliminary data.</text>
</comment>
<dbReference type="EMBL" id="LAZR01000834">
    <property type="protein sequence ID" value="KKN56711.1"/>
    <property type="molecule type" value="Genomic_DNA"/>
</dbReference>
<reference evidence="1" key="1">
    <citation type="journal article" date="2015" name="Nature">
        <title>Complex archaea that bridge the gap between prokaryotes and eukaryotes.</title>
        <authorList>
            <person name="Spang A."/>
            <person name="Saw J.H."/>
            <person name="Jorgensen S.L."/>
            <person name="Zaremba-Niedzwiedzka K."/>
            <person name="Martijn J."/>
            <person name="Lind A.E."/>
            <person name="van Eijk R."/>
            <person name="Schleper C."/>
            <person name="Guy L."/>
            <person name="Ettema T.J."/>
        </authorList>
    </citation>
    <scope>NUCLEOTIDE SEQUENCE</scope>
</reference>
<dbReference type="InterPro" id="IPR001001">
    <property type="entry name" value="DNA_polIII_beta"/>
</dbReference>
<name>A0A0F9U5Y5_9ZZZZ</name>
<protein>
    <recommendedName>
        <fullName evidence="2">DNA polymerase III beta sliding clamp central domain-containing protein</fullName>
    </recommendedName>
</protein>
<dbReference type="SMART" id="SM00480">
    <property type="entry name" value="POL3Bc"/>
    <property type="match status" value="1"/>
</dbReference>
<accession>A0A0F9U5Y5</accession>
<dbReference type="Gene3D" id="3.70.10.10">
    <property type="match status" value="1"/>
</dbReference>
<dbReference type="AlphaFoldDB" id="A0A0F9U5Y5"/>
<evidence type="ECO:0008006" key="2">
    <source>
        <dbReference type="Google" id="ProtNLM"/>
    </source>
</evidence>
<evidence type="ECO:0000313" key="1">
    <source>
        <dbReference type="EMBL" id="KKN56711.1"/>
    </source>
</evidence>
<proteinExistence type="predicted"/>
<gene>
    <name evidence="1" type="ORF">LCGC14_0569400</name>
</gene>